<accession>A0AAW2D1C6</accession>
<sequence length="470" mass="52032">MMRGSPAKFMAEGEPGPWVSSKSLVDVVPDQVSSPPRGWNSYDSFSWTISEEEFLQNAQIISERLLSSGYEYVVVDYLWYRRKVEGANADSQGFDVIDEWGGWSLTQIGGLPLEGEAFEEGRKKWTAQDIGITERPCSWMQHGFMSVNSTLGAGQAFLKSLHTQYAEWGVDLVKHDCVFGGVDLDMNEITVVSDVRCIPSLSLSLQYFAWWNYFTWCCLNLLDQVLKQHPIVYSLSPGTGATPAMAKDVSGLANMYRITGDDWDSWGDVASHFDVSRDFASANLIGANGLNGKSWPDLDMLPIGWLTDPASNDGPHRYTNLNPEELRTQVTLWSMAKSPLMYGGDARKLDEQTYNLLTNPTILEINSFSSNNMEACFPYITPAYSGTRSWIATGRNGEVYLALFNLSPDDTYITANIPDIARALPGKNLEGASCNCTEAWSNAFVGITNVSVSAPLESHNCVLLVMKCVV</sequence>
<evidence type="ECO:0000313" key="9">
    <source>
        <dbReference type="EMBL" id="KAL0004365.1"/>
    </source>
</evidence>
<dbReference type="EMBL" id="JAZDWU010000004">
    <property type="protein sequence ID" value="KAL0004365.1"/>
    <property type="molecule type" value="Genomic_DNA"/>
</dbReference>
<comment type="catalytic activity">
    <reaction evidence="1 7">
        <text>Hydrolysis of terminal, non-reducing alpha-D-galactose residues in alpha-D-galactosides, including galactose oligosaccharides, galactomannans and galactolipids.</text>
        <dbReference type="EC" id="3.2.1.22"/>
    </reaction>
</comment>
<reference evidence="9 10" key="1">
    <citation type="submission" date="2024-01" db="EMBL/GenBank/DDBJ databases">
        <title>A telomere-to-telomere, gap-free genome of sweet tea (Lithocarpus litseifolius).</title>
        <authorList>
            <person name="Zhou J."/>
        </authorList>
    </citation>
    <scope>NUCLEOTIDE SEQUENCE [LARGE SCALE GENOMIC DNA]</scope>
    <source>
        <strain evidence="9">Zhou-2022a</strain>
        <tissue evidence="9">Leaf</tissue>
    </source>
</reference>
<comment type="caution">
    <text evidence="9">The sequence shown here is derived from an EMBL/GenBank/DDBJ whole genome shotgun (WGS) entry which is preliminary data.</text>
</comment>
<gene>
    <name evidence="9" type="ORF">SO802_011926</name>
</gene>
<keyword evidence="6 7" id="KW-0326">Glycosidase</keyword>
<dbReference type="Proteomes" id="UP001459277">
    <property type="component" value="Unassembled WGS sequence"/>
</dbReference>
<dbReference type="GO" id="GO:0004557">
    <property type="term" value="F:alpha-galactosidase activity"/>
    <property type="evidence" value="ECO:0007669"/>
    <property type="project" value="UniProtKB-EC"/>
</dbReference>
<evidence type="ECO:0000256" key="5">
    <source>
        <dbReference type="ARBA" id="ARBA00022801"/>
    </source>
</evidence>
<dbReference type="GO" id="GO:0005975">
    <property type="term" value="P:carbohydrate metabolic process"/>
    <property type="evidence" value="ECO:0007669"/>
    <property type="project" value="InterPro"/>
</dbReference>
<evidence type="ECO:0000259" key="8">
    <source>
        <dbReference type="Pfam" id="PF17801"/>
    </source>
</evidence>
<dbReference type="PANTHER" id="PTHR11452">
    <property type="entry name" value="ALPHA-GALACTOSIDASE/ALPHA-N-ACETYLGALACTOSAMINIDASE"/>
    <property type="match status" value="1"/>
</dbReference>
<evidence type="ECO:0000256" key="3">
    <source>
        <dbReference type="ARBA" id="ARBA00012755"/>
    </source>
</evidence>
<dbReference type="Pfam" id="PF16499">
    <property type="entry name" value="Melibiase_2"/>
    <property type="match status" value="1"/>
</dbReference>
<comment type="similarity">
    <text evidence="2 7">Belongs to the glycosyl hydrolase 27 family.</text>
</comment>
<organism evidence="9 10">
    <name type="scientific">Lithocarpus litseifolius</name>
    <dbReference type="NCBI Taxonomy" id="425828"/>
    <lineage>
        <taxon>Eukaryota</taxon>
        <taxon>Viridiplantae</taxon>
        <taxon>Streptophyta</taxon>
        <taxon>Embryophyta</taxon>
        <taxon>Tracheophyta</taxon>
        <taxon>Spermatophyta</taxon>
        <taxon>Magnoliopsida</taxon>
        <taxon>eudicotyledons</taxon>
        <taxon>Gunneridae</taxon>
        <taxon>Pentapetalae</taxon>
        <taxon>rosids</taxon>
        <taxon>fabids</taxon>
        <taxon>Fagales</taxon>
        <taxon>Fagaceae</taxon>
        <taxon>Lithocarpus</taxon>
    </lineage>
</organism>
<dbReference type="Gene3D" id="2.60.40.1180">
    <property type="entry name" value="Golgi alpha-mannosidase II"/>
    <property type="match status" value="1"/>
</dbReference>
<dbReference type="AlphaFoldDB" id="A0AAW2D1C6"/>
<dbReference type="EC" id="3.2.1.22" evidence="3 7"/>
<proteinExistence type="inferred from homology"/>
<keyword evidence="7" id="KW-1015">Disulfide bond</keyword>
<evidence type="ECO:0000256" key="6">
    <source>
        <dbReference type="ARBA" id="ARBA00023295"/>
    </source>
</evidence>
<keyword evidence="10" id="KW-1185">Reference proteome</keyword>
<dbReference type="SUPFAM" id="SSF51445">
    <property type="entry name" value="(Trans)glycosidases"/>
    <property type="match status" value="1"/>
</dbReference>
<evidence type="ECO:0000256" key="1">
    <source>
        <dbReference type="ARBA" id="ARBA00001255"/>
    </source>
</evidence>
<keyword evidence="5 7" id="KW-0378">Hydrolase</keyword>
<dbReference type="SUPFAM" id="SSF51011">
    <property type="entry name" value="Glycosyl hydrolase domain"/>
    <property type="match status" value="1"/>
</dbReference>
<dbReference type="InterPro" id="IPR041233">
    <property type="entry name" value="Melibiase_C"/>
</dbReference>
<evidence type="ECO:0000256" key="7">
    <source>
        <dbReference type="RuleBase" id="RU361168"/>
    </source>
</evidence>
<name>A0AAW2D1C6_9ROSI</name>
<dbReference type="InterPro" id="IPR002241">
    <property type="entry name" value="Glyco_hydro_27"/>
</dbReference>
<dbReference type="PRINTS" id="PR00740">
    <property type="entry name" value="GLHYDRLASE27"/>
</dbReference>
<evidence type="ECO:0000256" key="2">
    <source>
        <dbReference type="ARBA" id="ARBA00009743"/>
    </source>
</evidence>
<protein>
    <recommendedName>
        <fullName evidence="3 7">Alpha-galactosidase</fullName>
        <ecNumber evidence="3 7">3.2.1.22</ecNumber>
    </recommendedName>
    <alternativeName>
        <fullName evidence="7">Melibiase</fullName>
    </alternativeName>
</protein>
<dbReference type="Pfam" id="PF17801">
    <property type="entry name" value="Melibiase_C"/>
    <property type="match status" value="1"/>
</dbReference>
<dbReference type="InterPro" id="IPR017853">
    <property type="entry name" value="GH"/>
</dbReference>
<evidence type="ECO:0000313" key="10">
    <source>
        <dbReference type="Proteomes" id="UP001459277"/>
    </source>
</evidence>
<evidence type="ECO:0000256" key="4">
    <source>
        <dbReference type="ARBA" id="ARBA00022729"/>
    </source>
</evidence>
<keyword evidence="4" id="KW-0732">Signal</keyword>
<feature type="domain" description="Alpha galactosidase C-terminal" evidence="8">
    <location>
        <begin position="388"/>
        <end position="465"/>
    </location>
</feature>
<dbReference type="PANTHER" id="PTHR11452:SF42">
    <property type="entry name" value="ALPHA-GALACTOSIDASE"/>
    <property type="match status" value="1"/>
</dbReference>
<dbReference type="InterPro" id="IPR013780">
    <property type="entry name" value="Glyco_hydro_b"/>
</dbReference>
<dbReference type="InterPro" id="IPR013785">
    <property type="entry name" value="Aldolase_TIM"/>
</dbReference>
<dbReference type="Gene3D" id="3.20.20.70">
    <property type="entry name" value="Aldolase class I"/>
    <property type="match status" value="2"/>
</dbReference>